<dbReference type="Proteomes" id="UP000807504">
    <property type="component" value="Unassembled WGS sequence"/>
</dbReference>
<evidence type="ECO:0000256" key="1">
    <source>
        <dbReference type="SAM" id="MobiDB-lite"/>
    </source>
</evidence>
<organism evidence="2 3">
    <name type="scientific">Argiope bruennichi</name>
    <name type="common">Wasp spider</name>
    <name type="synonym">Aranea bruennichi</name>
    <dbReference type="NCBI Taxonomy" id="94029"/>
    <lineage>
        <taxon>Eukaryota</taxon>
        <taxon>Metazoa</taxon>
        <taxon>Ecdysozoa</taxon>
        <taxon>Arthropoda</taxon>
        <taxon>Chelicerata</taxon>
        <taxon>Arachnida</taxon>
        <taxon>Araneae</taxon>
        <taxon>Araneomorphae</taxon>
        <taxon>Entelegynae</taxon>
        <taxon>Araneoidea</taxon>
        <taxon>Araneidae</taxon>
        <taxon>Argiope</taxon>
    </lineage>
</organism>
<evidence type="ECO:0000313" key="3">
    <source>
        <dbReference type="Proteomes" id="UP000807504"/>
    </source>
</evidence>
<comment type="caution">
    <text evidence="2">The sequence shown here is derived from an EMBL/GenBank/DDBJ whole genome shotgun (WGS) entry which is preliminary data.</text>
</comment>
<keyword evidence="3" id="KW-1185">Reference proteome</keyword>
<reference evidence="2" key="2">
    <citation type="submission" date="2020-06" db="EMBL/GenBank/DDBJ databases">
        <authorList>
            <person name="Sheffer M."/>
        </authorList>
    </citation>
    <scope>NUCLEOTIDE SEQUENCE</scope>
</reference>
<gene>
    <name evidence="2" type="ORF">HNY73_021319</name>
</gene>
<protein>
    <submittedName>
        <fullName evidence="2">Uncharacterized protein</fullName>
    </submittedName>
</protein>
<dbReference type="AlphaFoldDB" id="A0A8T0E1D1"/>
<dbReference type="InterPro" id="IPR052797">
    <property type="entry name" value="RegFact_GeneExpr_CellDeath"/>
</dbReference>
<dbReference type="PANTHER" id="PTHR33936:SF24">
    <property type="entry name" value="C2H2-TYPE DOMAIN-CONTAINING PROTEIN"/>
    <property type="match status" value="1"/>
</dbReference>
<reference evidence="2" key="1">
    <citation type="journal article" date="2020" name="bioRxiv">
        <title>Chromosome-level reference genome of the European wasp spider Argiope bruennichi: a resource for studies on range expansion and evolutionary adaptation.</title>
        <authorList>
            <person name="Sheffer M.M."/>
            <person name="Hoppe A."/>
            <person name="Krehenwinkel H."/>
            <person name="Uhl G."/>
            <person name="Kuss A.W."/>
            <person name="Jensen L."/>
            <person name="Jensen C."/>
            <person name="Gillespie R.G."/>
            <person name="Hoff K.J."/>
            <person name="Prost S."/>
        </authorList>
    </citation>
    <scope>NUCLEOTIDE SEQUENCE</scope>
</reference>
<evidence type="ECO:0000313" key="2">
    <source>
        <dbReference type="EMBL" id="KAF8763104.1"/>
    </source>
</evidence>
<proteinExistence type="predicted"/>
<dbReference type="EMBL" id="JABXBU010002231">
    <property type="protein sequence ID" value="KAF8763104.1"/>
    <property type="molecule type" value="Genomic_DNA"/>
</dbReference>
<sequence length="235" mass="26743">MTTQGVKHYLEWRATHQERKWPTSNSGSHERKDQFMGEMLSIPACETPDVCSQKSDPITNVEDEEFTLVHKRKTGRNTPKVKQAEAIQTSNRPKVESRKRQLKAQGTMKMGFHCTAAIFVKDFDSHVEVSYYKGHYKHEKSLCHVPLPEVEKELIAEKMTKIDTCTHIGEKPNFEHLGVSALEGTPILHPEIDTEMTISSTSEDMLEYDMSKELEETSEDVCTPPPPSIKGKKKT</sequence>
<dbReference type="PANTHER" id="PTHR33936">
    <property type="entry name" value="PROTEIN CBG17840"/>
    <property type="match status" value="1"/>
</dbReference>
<feature type="region of interest" description="Disordered" evidence="1">
    <location>
        <begin position="211"/>
        <end position="235"/>
    </location>
</feature>
<accession>A0A8T0E1D1</accession>
<name>A0A8T0E1D1_ARGBR</name>